<protein>
    <recommendedName>
        <fullName evidence="3">XRE family transcriptional regulator</fullName>
    </recommendedName>
</protein>
<dbReference type="InterPro" id="IPR011990">
    <property type="entry name" value="TPR-like_helical_dom_sf"/>
</dbReference>
<dbReference type="Gene3D" id="1.25.40.10">
    <property type="entry name" value="Tetratricopeptide repeat domain"/>
    <property type="match status" value="1"/>
</dbReference>
<evidence type="ECO:0000313" key="1">
    <source>
        <dbReference type="EMBL" id="BAC67904.1"/>
    </source>
</evidence>
<dbReference type="HOGENOM" id="CLU_041544_0_0_11"/>
<reference evidence="1 2" key="2">
    <citation type="journal article" date="2003" name="Nat. Biotechnol.">
        <title>Complete genome sequence and comparative analysis of the industrial microorganism Streptomyces avermitilis.</title>
        <authorList>
            <person name="Ikeda H."/>
            <person name="Ishikawa J."/>
            <person name="Hanamoto A."/>
            <person name="Shinose M."/>
            <person name="Kikuchi H."/>
            <person name="Shiba T."/>
            <person name="Sakaki Y."/>
            <person name="Hattori M."/>
            <person name="Omura S."/>
        </authorList>
    </citation>
    <scope>NUCLEOTIDE SEQUENCE [LARGE SCALE GENOMIC DNA]</scope>
    <source>
        <strain evidence="2">ATCC 31267 / DSM 46492 / JCM 5070 / NBRC 14893 / NCIMB 12804 / NRRL 8165 / MA-4680</strain>
    </source>
</reference>
<keyword evidence="2" id="KW-1185">Reference proteome</keyword>
<dbReference type="eggNOG" id="COG0457">
    <property type="taxonomic scope" value="Bacteria"/>
</dbReference>
<reference evidence="1 2" key="3">
    <citation type="journal article" date="2014" name="J. Ind. Microbiol. Biotechnol.">
        <title>Genome mining of the Streptomyces avermitilis genome and development of genome-minimized hosts for heterologous expression of biosynthetic gene clusters.</title>
        <authorList>
            <person name="Ikeda H."/>
            <person name="Shin-ya K."/>
            <person name="Omura S."/>
        </authorList>
    </citation>
    <scope>NUCLEOTIDE SEQUENCE [LARGE SCALE GENOMIC DNA]</scope>
    <source>
        <strain evidence="2">ATCC 31267 / DSM 46492 / JCM 5070 / NBRC 14893 / NCIMB 12804 / NRRL 8165 / MA-4680</strain>
    </source>
</reference>
<evidence type="ECO:0008006" key="3">
    <source>
        <dbReference type="Google" id="ProtNLM"/>
    </source>
</evidence>
<accession>Q82RE8</accession>
<reference evidence="1 2" key="1">
    <citation type="journal article" date="2001" name="Proc. Natl. Acad. Sci. U.S.A.">
        <title>Genome sequence of an industrial microorganism Streptomyces avermitilis: deducing the ability of producing secondary metabolites.</title>
        <authorList>
            <person name="Omura S."/>
            <person name="Ikeda H."/>
            <person name="Ishikawa J."/>
            <person name="Hanamoto A."/>
            <person name="Takahashi C."/>
            <person name="Shinose M."/>
            <person name="Takahashi Y."/>
            <person name="Horikawa H."/>
            <person name="Nakazawa H."/>
            <person name="Osonoe T."/>
            <person name="Kikuchi H."/>
            <person name="Shiba T."/>
            <person name="Sakaki Y."/>
            <person name="Hattori M."/>
        </authorList>
    </citation>
    <scope>NUCLEOTIDE SEQUENCE [LARGE SCALE GENOMIC DNA]</scope>
    <source>
        <strain evidence="2">ATCC 31267 / DSM 46492 / JCM 5070 / NBRC 14893 / NCIMB 12804 / NRRL 8165 / MA-4680</strain>
    </source>
</reference>
<proteinExistence type="predicted"/>
<dbReference type="KEGG" id="sma:SAVERM_195"/>
<gene>
    <name evidence="1" type="ORF">SAVERM_195</name>
</gene>
<dbReference type="Proteomes" id="UP000000428">
    <property type="component" value="Chromosome"/>
</dbReference>
<organism evidence="1 2">
    <name type="scientific">Streptomyces avermitilis (strain ATCC 31267 / DSM 46492 / JCM 5070 / NBRC 14893 / NCIMB 12804 / NRRL 8165 / MA-4680)</name>
    <dbReference type="NCBI Taxonomy" id="227882"/>
    <lineage>
        <taxon>Bacteria</taxon>
        <taxon>Bacillati</taxon>
        <taxon>Actinomycetota</taxon>
        <taxon>Actinomycetes</taxon>
        <taxon>Kitasatosporales</taxon>
        <taxon>Streptomycetaceae</taxon>
        <taxon>Streptomyces</taxon>
    </lineage>
</organism>
<sequence length="478" mass="52340">MQRHRALDAQRRCSASLVNGRLRAGQRKKRRGPVGLGPEIFTFGGPESGVEDYRGAVTANVNLAAAMERSGLSQGELASRLNQRIEALTGKLGALSDRHVRHWLAGKTRWPHKRQRIVLEAEFGVSAEELGFIPPPRRTPALSEDDDVRRRAFTTATASLTAAALRPAHLSSGASRVGMVDANRLEENFARLVAADAATGLTVGLETRAVAHAQHALDLMAIGHASERVRRRLYFLAAAFMGTALWAALDRMETARAGRHLDRGLRLARLSGDAGMEMRMWGHAALLHLQQRQFPDALAAAQMGRETQVCRRDPLFRSLAAARLAGVQSGAGERAAAVRTLGQAEVAYERATPEQLRPAYMDFYDRAEFEGLAGLVMMRLGRNEESEAHLHRALSGLRPDYHRNRVYYTVLLATTQLRQGDADAACATALTKLPDDPDSLSGRTKALFARFDQDLTTEAAGAHFVTEWADRYSRGGIA</sequence>
<dbReference type="AlphaFoldDB" id="Q82RE8"/>
<dbReference type="EMBL" id="BA000030">
    <property type="protein sequence ID" value="BAC67904.1"/>
    <property type="molecule type" value="Genomic_DNA"/>
</dbReference>
<evidence type="ECO:0000313" key="2">
    <source>
        <dbReference type="Proteomes" id="UP000000428"/>
    </source>
</evidence>
<name>Q82RE8_STRAW</name>
<dbReference type="SUPFAM" id="SSF48452">
    <property type="entry name" value="TPR-like"/>
    <property type="match status" value="1"/>
</dbReference>